<dbReference type="RefSeq" id="WP_183603912.1">
    <property type="nucleotide sequence ID" value="NZ_JACHXK010000022.1"/>
</dbReference>
<dbReference type="EMBL" id="JACHXK010000022">
    <property type="protein sequence ID" value="MBB3113845.1"/>
    <property type="molecule type" value="Genomic_DNA"/>
</dbReference>
<feature type="transmembrane region" description="Helical" evidence="1">
    <location>
        <begin position="102"/>
        <end position="130"/>
    </location>
</feature>
<name>A0A7W5FQU8_9BACL</name>
<organism evidence="2 3">
    <name type="scientific">Paenibacillus phyllosphaerae</name>
    <dbReference type="NCBI Taxonomy" id="274593"/>
    <lineage>
        <taxon>Bacteria</taxon>
        <taxon>Bacillati</taxon>
        <taxon>Bacillota</taxon>
        <taxon>Bacilli</taxon>
        <taxon>Bacillales</taxon>
        <taxon>Paenibacillaceae</taxon>
        <taxon>Paenibacillus</taxon>
    </lineage>
</organism>
<accession>A0A7W5FQU8</accession>
<proteinExistence type="predicted"/>
<evidence type="ECO:0000256" key="1">
    <source>
        <dbReference type="SAM" id="Phobius"/>
    </source>
</evidence>
<comment type="caution">
    <text evidence="2">The sequence shown here is derived from an EMBL/GenBank/DDBJ whole genome shotgun (WGS) entry which is preliminary data.</text>
</comment>
<feature type="transmembrane region" description="Helical" evidence="1">
    <location>
        <begin position="68"/>
        <end position="90"/>
    </location>
</feature>
<keyword evidence="1" id="KW-0812">Transmembrane</keyword>
<keyword evidence="1" id="KW-0472">Membrane</keyword>
<sequence>MKASGSKLIKWSIIGSLAVVLLLASMHLLHGTVLARGAHHAFQFGHESGRFIGGERFERITVVEHKRAVFPLLALLLKVGVLLLGAALFVKGKSIVKWGGGFFALLALWSLLSFWTIVIGAAIVAAYWLMRKKKGQEPQLTASAEWLGQAGPQAYNQAYILDQWEQQIRKEEK</sequence>
<keyword evidence="1" id="KW-1133">Transmembrane helix</keyword>
<reference evidence="2 3" key="1">
    <citation type="submission" date="2020-08" db="EMBL/GenBank/DDBJ databases">
        <title>Genomic Encyclopedia of Type Strains, Phase III (KMG-III): the genomes of soil and plant-associated and newly described type strains.</title>
        <authorList>
            <person name="Whitman W."/>
        </authorList>
    </citation>
    <scope>NUCLEOTIDE SEQUENCE [LARGE SCALE GENOMIC DNA]</scope>
    <source>
        <strain evidence="2 3">CECT 5862</strain>
    </source>
</reference>
<gene>
    <name evidence="2" type="ORF">FHS18_005958</name>
</gene>
<dbReference type="Proteomes" id="UP000570361">
    <property type="component" value="Unassembled WGS sequence"/>
</dbReference>
<keyword evidence="3" id="KW-1185">Reference proteome</keyword>
<dbReference type="AlphaFoldDB" id="A0A7W5FQU8"/>
<evidence type="ECO:0000313" key="3">
    <source>
        <dbReference type="Proteomes" id="UP000570361"/>
    </source>
</evidence>
<evidence type="ECO:0000313" key="2">
    <source>
        <dbReference type="EMBL" id="MBB3113845.1"/>
    </source>
</evidence>
<protein>
    <submittedName>
        <fullName evidence="2">Uncharacterized protein</fullName>
    </submittedName>
</protein>